<gene>
    <name evidence="1" type="ORF">KUCAC02_015126</name>
</gene>
<evidence type="ECO:0000313" key="1">
    <source>
        <dbReference type="EMBL" id="KAI4832150.1"/>
    </source>
</evidence>
<accession>A0ACB9XYT5</accession>
<reference evidence="1" key="1">
    <citation type="submission" date="2022-05" db="EMBL/GenBank/DDBJ databases">
        <title>Chromosome-level genome of Chaenocephalus aceratus.</title>
        <authorList>
            <person name="Park H."/>
        </authorList>
    </citation>
    <scope>NUCLEOTIDE SEQUENCE</scope>
    <source>
        <strain evidence="1">KU_202001</strain>
    </source>
</reference>
<dbReference type="EMBL" id="CM043785">
    <property type="protein sequence ID" value="KAI4832150.1"/>
    <property type="molecule type" value="Genomic_DNA"/>
</dbReference>
<proteinExistence type="predicted"/>
<protein>
    <submittedName>
        <fullName evidence="1">Uncharacterized protein</fullName>
    </submittedName>
</protein>
<organism evidence="1 2">
    <name type="scientific">Chaenocephalus aceratus</name>
    <name type="common">Blackfin icefish</name>
    <name type="synonym">Chaenichthys aceratus</name>
    <dbReference type="NCBI Taxonomy" id="36190"/>
    <lineage>
        <taxon>Eukaryota</taxon>
        <taxon>Metazoa</taxon>
        <taxon>Chordata</taxon>
        <taxon>Craniata</taxon>
        <taxon>Vertebrata</taxon>
        <taxon>Euteleostomi</taxon>
        <taxon>Actinopterygii</taxon>
        <taxon>Neopterygii</taxon>
        <taxon>Teleostei</taxon>
        <taxon>Neoteleostei</taxon>
        <taxon>Acanthomorphata</taxon>
        <taxon>Eupercaria</taxon>
        <taxon>Perciformes</taxon>
        <taxon>Notothenioidei</taxon>
        <taxon>Channichthyidae</taxon>
        <taxon>Chaenocephalus</taxon>
    </lineage>
</organism>
<keyword evidence="2" id="KW-1185">Reference proteome</keyword>
<sequence length="2478" mass="281870">MSQTFQVEKKDIISSKSADYRVLDFIGEGVFGKVAKCVNLKTSETIAIKIHKDRKDQVKEVRMLEIIRKLDPEKNNLIRFIDNFFFRDVSCLAFEMLDQSLLDFLRNRRKAYRLNEIRPITQQLLVAFKALKSIGVIHSDLKLGNIMFVNHQNQPFRIKLIDFGEAIPSSEVEIGTEKQPLQYRAPEVTLGLPISEAIDMWSLGCIIAVMYFYARLFPDSSKYCSMKVICHKIGQPGDHLLNAGKFTSNYFIRELKKNSPEWRFKTRKEYKEGTGVKPDISECVLNQYSSLDKAIEDCAEERGRVQLKDRMVFVQLLKRLLDLDANSRITPEQALTHSFVTMDHLEEDLDCSPYVADAVRWMTICRLDHSDASDVPVNNHKTESSGGEKDMDISCNADARPDGFCQDPPITSCRKSSQKEQPNSNLEKSNIDTTHNKSTPNSNDGAAAAITPTDQGDVDKTCTGLPKRLNVFKRMRRRVVSFCRRVDTSNADARPDVFCQDPPITSETFQVEKKDIISSKSADYRVLDFIGEGVFGKVAKCVNLKTSETIAIKIHKDRKDQVEEVRMLEIIRKLDPEKNNLIRFIDNFFFRDVSCLAFEMLDQSLLEFLRNRRKAYRLNEIRPITQQLLVAFKALKSIGVIHSDLKLGNIMFVNHQNQPFRIKLIDFGEAIPTSEVEIGTEKQPLQYRAPEVTLGLPISEAIDMWSLGCIIAVMYFYARLFPDSSKYCSMKVICHKIGQPGDHLLNAGKFTSNYFIRELKKNSPEWRFKTRKEYKEGTGVKPDISECVLNQYSSLDKAIEDCAEERGRVQLKDRMVFVQLLKRLLDLDANSRITPEQALTHSFVTMDHLEEDLDCSPYVADAVRWMTICRLDHSDASDVPVNNHETESSGGEKDMDISCNADARPDGFCQDPPITSCRKSSQKEQPNSNLEKSNIDTTHNKSTPNSNDGAAAAITPTDQGDVDKTCTGLPKRLNVFKRMRRRVVSFCRRVDTSNADARPDVFCQDPPITSETFQVEKENIISSKSADYRVLDFIGEGVFGKVAKCLNLKTSETIAIKIHKDSEDQVEEVRMLEIIRKLDPEKNNLIRFIDNFFFRDVSCLAFEMLDQSLYDFMINRRKAYRLNEIRPITQQLLVAFKALKSIGVIHSDLKLGNIMFVNHQNQPFRIKLIDFGEAIPSSEVEIGTEKQPLPYRAPEVTLGLPISEAIDMWSLGCIIAVMYFYARLFPDSSKYCSMKVICHKIGQPGDHLLNAGKFTSNYFIRELKKNSPEWRFKTRKEYKEGTGVKPDISECLLDQYSSLDKAIEDCAEERGRVQLKDRMVFVQLLKRLLDLDANSRITPEQALTHSFVTMDHLEEDLDCSPYVADAVRWMTICRLDHSDASDVPVNNHKTESSGGEKDMDISCNADARPDGFCQDPPITSCRKSSQKEQPNSNLEKSNIDTTHNKSTPNSNDGAAAAITPTDQGDVDKTCTGLPKRLNVFKRMRRRVVSFCRRVDTSNADARPDVFCQDPPITSETFQVEKENIISSKSADYRVLDFIGEGVFGKVAKCVNLKTSETIAIKIHKDSEDQVEEVRMLEIIRKLDPEKNNLIRFIDNFFFRDVSCLAFEMLDQSLYDFMINRRKAYRLNEIRPITQQLLVAFKALKSIGVIHSDLKLGNIMFVNHQNQPFRIKLIDFGEAIPTSEVEIGTEKQPLPYRAPEVTLGLPISEAIDMWSLGCIIAVMYFYARLFPDSSKYCSMKVICHKIGQPGDHLLNAGKFTSNYFIRELKKNSPEWRFKTRKEYKEGTGVKPDISECLLDQYSSLDKAIEDCAEERGRVQLKDRMVFVQLLKRLLDLDANSRITPEQALTHSFVTMDHLEEDLDCSPYVADAVRWMTICRLDHSDASDVPVNNHETESSGGEKDMDISCNADARPDGFCQDPPITSCRKSSQKEQPNSNLEKSNIDTTHNKSTPNSNDGAAAAITPTDQGDVDKTCTGLPKRLNVFKRMRRRVVSFCRRVDTSNADARPDVFCQDPPITSETFQVEKKDIISSKSADYRVLDFIGEGAFGKVAKCVNLKTSETIAIKIHKDSEDQVEEVRMLEIIRKLDPEKNNLIRFIDNFFFRDVSCLAFEMLDQSLLDFLRNRRKAYRLNEIRPITQQLLVAFKALKSIGVIHSDLKHDNIMLVNHQNQPFRIKLIDFGEAIPSSEVEIGTEMQPLSYRAPEVNLGLPISEAIDMWTLGCIIAEMYFYARLFPDSSQYCSMKVICHKIGQPGDHLLNAGKFTSNYFIRELKKNSPEWRFKTRKEYKEGTGVKPDISECLLDQYSSLDKAIEDCAEERGRVQLKDRMVFVQLLKRLLDLDANSRITPEQALTHSFVTMDHLEEDLDCSPYVADAVRWMTICRLDHSDASDVPVNNHETESSGGEKDMDISCNADARPDGFCQDPPITSCRKSSQKEQPNSNLEKSNIDTTHNKSTPNSNDGAAAAITPTKRAQDYQRG</sequence>
<evidence type="ECO:0000313" key="2">
    <source>
        <dbReference type="Proteomes" id="UP001057452"/>
    </source>
</evidence>
<name>A0ACB9XYT5_CHAAC</name>
<dbReference type="Proteomes" id="UP001057452">
    <property type="component" value="Chromosome 1"/>
</dbReference>
<comment type="caution">
    <text evidence="1">The sequence shown here is derived from an EMBL/GenBank/DDBJ whole genome shotgun (WGS) entry which is preliminary data.</text>
</comment>